<keyword evidence="1" id="KW-0472">Membrane</keyword>
<comment type="caution">
    <text evidence="2">The sequence shown here is derived from an EMBL/GenBank/DDBJ whole genome shotgun (WGS) entry which is preliminary data.</text>
</comment>
<organism evidence="2 3">
    <name type="scientific">Paenibacillus septentrionalis</name>
    <dbReference type="NCBI Taxonomy" id="429342"/>
    <lineage>
        <taxon>Bacteria</taxon>
        <taxon>Bacillati</taxon>
        <taxon>Bacillota</taxon>
        <taxon>Bacilli</taxon>
        <taxon>Bacillales</taxon>
        <taxon>Paenibacillaceae</taxon>
        <taxon>Paenibacillus</taxon>
    </lineage>
</organism>
<feature type="transmembrane region" description="Helical" evidence="1">
    <location>
        <begin position="181"/>
        <end position="200"/>
    </location>
</feature>
<evidence type="ECO:0000313" key="3">
    <source>
        <dbReference type="Proteomes" id="UP001596233"/>
    </source>
</evidence>
<proteinExistence type="predicted"/>
<keyword evidence="3" id="KW-1185">Reference proteome</keyword>
<evidence type="ECO:0000313" key="2">
    <source>
        <dbReference type="EMBL" id="MFC6332270.1"/>
    </source>
</evidence>
<gene>
    <name evidence="2" type="ORF">ACFP56_06510</name>
</gene>
<keyword evidence="1" id="KW-0812">Transmembrane</keyword>
<protein>
    <submittedName>
        <fullName evidence="2">Anti-sigma factor family protein</fullName>
    </submittedName>
</protein>
<dbReference type="Proteomes" id="UP001596233">
    <property type="component" value="Unassembled WGS sequence"/>
</dbReference>
<accession>A0ABW1V4I1</accession>
<evidence type="ECO:0000256" key="1">
    <source>
        <dbReference type="SAM" id="Phobius"/>
    </source>
</evidence>
<dbReference type="EMBL" id="JBHSTE010000002">
    <property type="protein sequence ID" value="MFC6332270.1"/>
    <property type="molecule type" value="Genomic_DNA"/>
</dbReference>
<feature type="transmembrane region" description="Helical" evidence="1">
    <location>
        <begin position="102"/>
        <end position="123"/>
    </location>
</feature>
<keyword evidence="1" id="KW-1133">Transmembrane helix</keyword>
<name>A0ABW1V4I1_9BACL</name>
<dbReference type="RefSeq" id="WP_379232452.1">
    <property type="nucleotide sequence ID" value="NZ_JBHSTE010000002.1"/>
</dbReference>
<reference evidence="3" key="1">
    <citation type="journal article" date="2019" name="Int. J. Syst. Evol. Microbiol.">
        <title>The Global Catalogue of Microorganisms (GCM) 10K type strain sequencing project: providing services to taxonomists for standard genome sequencing and annotation.</title>
        <authorList>
            <consortium name="The Broad Institute Genomics Platform"/>
            <consortium name="The Broad Institute Genome Sequencing Center for Infectious Disease"/>
            <person name="Wu L."/>
            <person name="Ma J."/>
        </authorList>
    </citation>
    <scope>NUCLEOTIDE SEQUENCE [LARGE SCALE GENOMIC DNA]</scope>
    <source>
        <strain evidence="3">PCU 280</strain>
    </source>
</reference>
<sequence>MNCKQVDELLHTYWQLDEENPLRIEIEAHMFDCDMCAAKLDLEPLSFPVLDCEESVVPSGSGSNISQQQISSTVMQRIYEEETWYMPIANKRYQFSKSFRRNVAIIIASCLAMFSIALFLFIFDYHLDSTASTATTVSGIVDVANAASNHNAHTSIYTSSIPVASISEPIVLQVVPQFPQYYVALSFVGIVMTLLVMSWFTRTRQ</sequence>